<dbReference type="SUPFAM" id="SSF51735">
    <property type="entry name" value="NAD(P)-binding Rossmann-fold domains"/>
    <property type="match status" value="1"/>
</dbReference>
<dbReference type="EMBL" id="SOSA01000603">
    <property type="protein sequence ID" value="THC89792.1"/>
    <property type="molecule type" value="Genomic_DNA"/>
</dbReference>
<dbReference type="PANTHER" id="PTHR42748">
    <property type="entry name" value="NITROGEN METABOLITE REPRESSION PROTEIN NMRA FAMILY MEMBER"/>
    <property type="match status" value="1"/>
</dbReference>
<dbReference type="Pfam" id="PF05368">
    <property type="entry name" value="NmrA"/>
    <property type="match status" value="1"/>
</dbReference>
<evidence type="ECO:0000256" key="1">
    <source>
        <dbReference type="ARBA" id="ARBA00006328"/>
    </source>
</evidence>
<dbReference type="InterPro" id="IPR036291">
    <property type="entry name" value="NAD(P)-bd_dom_sf"/>
</dbReference>
<dbReference type="InterPro" id="IPR051164">
    <property type="entry name" value="NmrA-like_oxidored"/>
</dbReference>
<evidence type="ECO:0000256" key="2">
    <source>
        <dbReference type="ARBA" id="ARBA00022857"/>
    </source>
</evidence>
<gene>
    <name evidence="4" type="ORF">EYZ11_010755</name>
</gene>
<evidence type="ECO:0000313" key="5">
    <source>
        <dbReference type="Proteomes" id="UP000308092"/>
    </source>
</evidence>
<dbReference type="Gene3D" id="3.90.25.10">
    <property type="entry name" value="UDP-galactose 4-epimerase, domain 1"/>
    <property type="match status" value="1"/>
</dbReference>
<reference evidence="4 5" key="1">
    <citation type="submission" date="2019-03" db="EMBL/GenBank/DDBJ databases">
        <title>The genome sequence of a newly discovered highly antifungal drug resistant Aspergillus species, Aspergillus tanneri NIH 1004.</title>
        <authorList>
            <person name="Mounaud S."/>
            <person name="Singh I."/>
            <person name="Joardar V."/>
            <person name="Pakala S."/>
            <person name="Pakala S."/>
            <person name="Venepally P."/>
            <person name="Hoover J."/>
            <person name="Nierman W."/>
            <person name="Chung J."/>
            <person name="Losada L."/>
        </authorList>
    </citation>
    <scope>NUCLEOTIDE SEQUENCE [LARGE SCALE GENOMIC DNA]</scope>
    <source>
        <strain evidence="4 5">NIH1004</strain>
    </source>
</reference>
<organism evidence="4 5">
    <name type="scientific">Aspergillus tanneri</name>
    <dbReference type="NCBI Taxonomy" id="1220188"/>
    <lineage>
        <taxon>Eukaryota</taxon>
        <taxon>Fungi</taxon>
        <taxon>Dikarya</taxon>
        <taxon>Ascomycota</taxon>
        <taxon>Pezizomycotina</taxon>
        <taxon>Eurotiomycetes</taxon>
        <taxon>Eurotiomycetidae</taxon>
        <taxon>Eurotiales</taxon>
        <taxon>Aspergillaceae</taxon>
        <taxon>Aspergillus</taxon>
        <taxon>Aspergillus subgen. Circumdati</taxon>
    </lineage>
</organism>
<dbReference type="GO" id="GO:0005634">
    <property type="term" value="C:nucleus"/>
    <property type="evidence" value="ECO:0007669"/>
    <property type="project" value="TreeGrafter"/>
</dbReference>
<feature type="domain" description="NmrA-like" evidence="3">
    <location>
        <begin position="1"/>
        <end position="199"/>
    </location>
</feature>
<dbReference type="VEuPathDB" id="FungiDB:EYZ11_010755"/>
<dbReference type="Proteomes" id="UP000308092">
    <property type="component" value="Unassembled WGS sequence"/>
</dbReference>
<dbReference type="AlphaFoldDB" id="A0A4S3J542"/>
<keyword evidence="5" id="KW-1185">Reference proteome</keyword>
<dbReference type="STRING" id="1220188.A0A4S3J542"/>
<comment type="similarity">
    <text evidence="1">Belongs to the NmrA-type oxidoreductase family.</text>
</comment>
<evidence type="ECO:0000313" key="4">
    <source>
        <dbReference type="EMBL" id="THC89792.1"/>
    </source>
</evidence>
<comment type="caution">
    <text evidence="4">The sequence shown here is derived from an EMBL/GenBank/DDBJ whole genome shotgun (WGS) entry which is preliminary data.</text>
</comment>
<accession>A0A4S3J542</accession>
<proteinExistence type="inferred from homology"/>
<keyword evidence="2" id="KW-0521">NADP</keyword>
<dbReference type="Gene3D" id="3.40.50.720">
    <property type="entry name" value="NAD(P)-binding Rossmann-like Domain"/>
    <property type="match status" value="1"/>
</dbReference>
<evidence type="ECO:0000259" key="3">
    <source>
        <dbReference type="Pfam" id="PF05368"/>
    </source>
</evidence>
<sequence>MSKTIVIVRATGIQGSSVASTFLRFPEWRVRGITRNPLSTAAQDLVAVGVEMIKADIDDPQSLLPAFEGTTGINIAEVAASPAAMKTLERFVYSSLQDPRKWSRGKYTIVYHYNSKVGTVRAIQTRFPDLAARMSTVQQCYASMWKAFPSMAPQKQHDGSFLAIGPVNPNMKFHFVVAHWDTGLFVKALIDLPPTKALLGYKQVSKDEFFKGVPQELKHDLGDTYNFIGEFGYTGGDPEVLTPEQVSSISHIFLCPLLTLNNWTLRFQSH</sequence>
<name>A0A4S3J542_9EURO</name>
<protein>
    <recommendedName>
        <fullName evidence="3">NmrA-like domain-containing protein</fullName>
    </recommendedName>
</protein>
<dbReference type="PANTHER" id="PTHR42748:SF26">
    <property type="entry name" value="NMRA-LIKE DOMAIN-CONTAINING PROTEIN"/>
    <property type="match status" value="1"/>
</dbReference>
<dbReference type="InterPro" id="IPR008030">
    <property type="entry name" value="NmrA-like"/>
</dbReference>